<dbReference type="Proteomes" id="UP000054485">
    <property type="component" value="Unassembled WGS sequence"/>
</dbReference>
<organism evidence="2 3">
    <name type="scientific">Suillus luteus UH-Slu-Lm8-n1</name>
    <dbReference type="NCBI Taxonomy" id="930992"/>
    <lineage>
        <taxon>Eukaryota</taxon>
        <taxon>Fungi</taxon>
        <taxon>Dikarya</taxon>
        <taxon>Basidiomycota</taxon>
        <taxon>Agaricomycotina</taxon>
        <taxon>Agaricomycetes</taxon>
        <taxon>Agaricomycetidae</taxon>
        <taxon>Boletales</taxon>
        <taxon>Suillineae</taxon>
        <taxon>Suillaceae</taxon>
        <taxon>Suillus</taxon>
    </lineage>
</organism>
<dbReference type="EMBL" id="KN836848">
    <property type="protein sequence ID" value="KIK31586.1"/>
    <property type="molecule type" value="Genomic_DNA"/>
</dbReference>
<feature type="signal peptide" evidence="1">
    <location>
        <begin position="1"/>
        <end position="21"/>
    </location>
</feature>
<sequence length="94" mass="10250">MMFTSHFTILALLTFLAGVNASAGCKTCQQTIKVDGGATYELVGDSSKNINWVTECYYVDKNGDRVTCEYTNFGTLQEGDEVCPQDSKMDAQGC</sequence>
<keyword evidence="1" id="KW-0732">Signal</keyword>
<gene>
    <name evidence="2" type="ORF">CY34DRAFT_814565</name>
</gene>
<name>A0A0C9ZQK6_9AGAM</name>
<dbReference type="HOGENOM" id="CLU_2428549_0_0_1"/>
<proteinExistence type="predicted"/>
<evidence type="ECO:0000313" key="2">
    <source>
        <dbReference type="EMBL" id="KIK31586.1"/>
    </source>
</evidence>
<feature type="chain" id="PRO_5002206915" evidence="1">
    <location>
        <begin position="22"/>
        <end position="94"/>
    </location>
</feature>
<accession>A0A0C9ZQK6</accession>
<dbReference type="AlphaFoldDB" id="A0A0C9ZQK6"/>
<protein>
    <submittedName>
        <fullName evidence="2">Uncharacterized protein</fullName>
    </submittedName>
</protein>
<dbReference type="InParanoid" id="A0A0C9ZQK6"/>
<evidence type="ECO:0000313" key="3">
    <source>
        <dbReference type="Proteomes" id="UP000054485"/>
    </source>
</evidence>
<keyword evidence="3" id="KW-1185">Reference proteome</keyword>
<reference evidence="3" key="2">
    <citation type="submission" date="2015-01" db="EMBL/GenBank/DDBJ databases">
        <title>Evolutionary Origins and Diversification of the Mycorrhizal Mutualists.</title>
        <authorList>
            <consortium name="DOE Joint Genome Institute"/>
            <consortium name="Mycorrhizal Genomics Consortium"/>
            <person name="Kohler A."/>
            <person name="Kuo A."/>
            <person name="Nagy L.G."/>
            <person name="Floudas D."/>
            <person name="Copeland A."/>
            <person name="Barry K.W."/>
            <person name="Cichocki N."/>
            <person name="Veneault-Fourrey C."/>
            <person name="LaButti K."/>
            <person name="Lindquist E.A."/>
            <person name="Lipzen A."/>
            <person name="Lundell T."/>
            <person name="Morin E."/>
            <person name="Murat C."/>
            <person name="Riley R."/>
            <person name="Ohm R."/>
            <person name="Sun H."/>
            <person name="Tunlid A."/>
            <person name="Henrissat B."/>
            <person name="Grigoriev I.V."/>
            <person name="Hibbett D.S."/>
            <person name="Martin F."/>
        </authorList>
    </citation>
    <scope>NUCLEOTIDE SEQUENCE [LARGE SCALE GENOMIC DNA]</scope>
    <source>
        <strain evidence="3">UH-Slu-Lm8-n1</strain>
    </source>
</reference>
<evidence type="ECO:0000256" key="1">
    <source>
        <dbReference type="SAM" id="SignalP"/>
    </source>
</evidence>
<reference evidence="2 3" key="1">
    <citation type="submission" date="2014-04" db="EMBL/GenBank/DDBJ databases">
        <authorList>
            <consortium name="DOE Joint Genome Institute"/>
            <person name="Kuo A."/>
            <person name="Ruytinx J."/>
            <person name="Rineau F."/>
            <person name="Colpaert J."/>
            <person name="Kohler A."/>
            <person name="Nagy L.G."/>
            <person name="Floudas D."/>
            <person name="Copeland A."/>
            <person name="Barry K.W."/>
            <person name="Cichocki N."/>
            <person name="Veneault-Fourrey C."/>
            <person name="LaButti K."/>
            <person name="Lindquist E.A."/>
            <person name="Lipzen A."/>
            <person name="Lundell T."/>
            <person name="Morin E."/>
            <person name="Murat C."/>
            <person name="Sun H."/>
            <person name="Tunlid A."/>
            <person name="Henrissat B."/>
            <person name="Grigoriev I.V."/>
            <person name="Hibbett D.S."/>
            <person name="Martin F."/>
            <person name="Nordberg H.P."/>
            <person name="Cantor M.N."/>
            <person name="Hua S.X."/>
        </authorList>
    </citation>
    <scope>NUCLEOTIDE SEQUENCE [LARGE SCALE GENOMIC DNA]</scope>
    <source>
        <strain evidence="2 3">UH-Slu-Lm8-n1</strain>
    </source>
</reference>